<dbReference type="GO" id="GO:0005507">
    <property type="term" value="F:copper ion binding"/>
    <property type="evidence" value="ECO:0007669"/>
    <property type="project" value="InterPro"/>
</dbReference>
<evidence type="ECO:0000313" key="8">
    <source>
        <dbReference type="Proteomes" id="UP001303473"/>
    </source>
</evidence>
<feature type="domain" description="Plastocyanin-like" evidence="5">
    <location>
        <begin position="359"/>
        <end position="477"/>
    </location>
</feature>
<reference evidence="8" key="1">
    <citation type="journal article" date="2023" name="Mol. Phylogenet. Evol.">
        <title>Genome-scale phylogeny and comparative genomics of the fungal order Sordariales.</title>
        <authorList>
            <person name="Hensen N."/>
            <person name="Bonometti L."/>
            <person name="Westerberg I."/>
            <person name="Brannstrom I.O."/>
            <person name="Guillou S."/>
            <person name="Cros-Aarteil S."/>
            <person name="Calhoun S."/>
            <person name="Haridas S."/>
            <person name="Kuo A."/>
            <person name="Mondo S."/>
            <person name="Pangilinan J."/>
            <person name="Riley R."/>
            <person name="LaButti K."/>
            <person name="Andreopoulos B."/>
            <person name="Lipzen A."/>
            <person name="Chen C."/>
            <person name="Yan M."/>
            <person name="Daum C."/>
            <person name="Ng V."/>
            <person name="Clum A."/>
            <person name="Steindorff A."/>
            <person name="Ohm R.A."/>
            <person name="Martin F."/>
            <person name="Silar P."/>
            <person name="Natvig D.O."/>
            <person name="Lalanne C."/>
            <person name="Gautier V."/>
            <person name="Ament-Velasquez S.L."/>
            <person name="Kruys A."/>
            <person name="Hutchinson M.I."/>
            <person name="Powell A.J."/>
            <person name="Barry K."/>
            <person name="Miller A.N."/>
            <person name="Grigoriev I.V."/>
            <person name="Debuchy R."/>
            <person name="Gladieux P."/>
            <person name="Hiltunen Thoren M."/>
            <person name="Johannesson H."/>
        </authorList>
    </citation>
    <scope>NUCLEOTIDE SEQUENCE [LARGE SCALE GENOMIC DNA]</scope>
    <source>
        <strain evidence="8">CBS 340.73</strain>
    </source>
</reference>
<evidence type="ECO:0000313" key="7">
    <source>
        <dbReference type="EMBL" id="KAK3936823.1"/>
    </source>
</evidence>
<dbReference type="InterPro" id="IPR045087">
    <property type="entry name" value="Cu-oxidase_fam"/>
</dbReference>
<dbReference type="InterPro" id="IPR008972">
    <property type="entry name" value="Cupredoxin"/>
</dbReference>
<comment type="similarity">
    <text evidence="1">Belongs to the multicopper oxidase family.</text>
</comment>
<dbReference type="EMBL" id="MU853871">
    <property type="protein sequence ID" value="KAK3936823.1"/>
    <property type="molecule type" value="Genomic_DNA"/>
</dbReference>
<evidence type="ECO:0000256" key="2">
    <source>
        <dbReference type="ARBA" id="ARBA00023008"/>
    </source>
</evidence>
<feature type="compositionally biased region" description="Low complexity" evidence="3">
    <location>
        <begin position="552"/>
        <end position="611"/>
    </location>
</feature>
<feature type="signal peptide" evidence="4">
    <location>
        <begin position="1"/>
        <end position="19"/>
    </location>
</feature>
<sequence length="681" mass="76620">MKPSIQLLLAFSAFAVVDAVDDWLSPPYKWLFQFPLPIPPVKDFSKVVTSPVTGKDIRYYQIEIKEFKSQVYPDRGPATLWGYDGMSPGPTLVQERGVESVVRFVNNARLPNSVHLHGSYSRAPFDGWAEDTTPPGCQNARTLWYHDHAIDHTAENAYFGQAGAYILHDGAEDALNLPSGQYDIPLILTAKQYNSDGSLFSPANEQTSLYGDVIHVNGQPWPHFRVEPRRYRFRFLDASISRTFFLYFERDTKQGTKLEFNVISSDAGLLSGAQKVKDLYISMAERYEIVMDFSNYKGENVTLRNARDVGADKDYPETDKVMKFIVSDDSVNDPSSVPSSLRAIPYPPDTGKVDRHFRFERQSGNWVINGVTFADVKNRVLAKPNRGTIETWELENSSGGWSHPIHIHLIDFKVVKRTGSRSVMPYEAAGLKDVIWLGPGETVTVAAYYAPWDGVYMFHCHNLIHEDHEMMAAFNVSVLADFGYDETHYIDPMEARWRAKQQSPAAFDDSAIESRIKEMAGYSPYDKVDEVNAKLQSYWATHTGPVNPPPASTTTPKTSTTSSTIVTSTTSKAASSTTTAKTTSTTKTTKTSTTKTSTTKAATTTSNSGSSKKQKVEKEEKEEKEKEKDKRRSGGPSYRRRLADLLGLHFEFECFELLLIFSFAYDFHAHFFHGYELLSLR</sequence>
<dbReference type="Proteomes" id="UP001303473">
    <property type="component" value="Unassembled WGS sequence"/>
</dbReference>
<accession>A0AAN6N258</accession>
<protein>
    <submittedName>
        <fullName evidence="7">Bilirubin oxidase</fullName>
    </submittedName>
</protein>
<keyword evidence="2" id="KW-0186">Copper</keyword>
<evidence type="ECO:0000256" key="3">
    <source>
        <dbReference type="SAM" id="MobiDB-lite"/>
    </source>
</evidence>
<dbReference type="CDD" id="cd13889">
    <property type="entry name" value="CuRO_3_BOD"/>
    <property type="match status" value="1"/>
</dbReference>
<dbReference type="SUPFAM" id="SSF49503">
    <property type="entry name" value="Cupredoxins"/>
    <property type="match status" value="3"/>
</dbReference>
<name>A0AAN6N258_9PEZI</name>
<dbReference type="Pfam" id="PF07732">
    <property type="entry name" value="Cu-oxidase_3"/>
    <property type="match status" value="1"/>
</dbReference>
<keyword evidence="4" id="KW-0732">Signal</keyword>
<dbReference type="InterPro" id="IPR011706">
    <property type="entry name" value="Cu-oxidase_C"/>
</dbReference>
<proteinExistence type="inferred from homology"/>
<evidence type="ECO:0000259" key="6">
    <source>
        <dbReference type="Pfam" id="PF07732"/>
    </source>
</evidence>
<comment type="caution">
    <text evidence="7">The sequence shown here is derived from an EMBL/GenBank/DDBJ whole genome shotgun (WGS) entry which is preliminary data.</text>
</comment>
<organism evidence="7 8">
    <name type="scientific">Diplogelasinospora grovesii</name>
    <dbReference type="NCBI Taxonomy" id="303347"/>
    <lineage>
        <taxon>Eukaryota</taxon>
        <taxon>Fungi</taxon>
        <taxon>Dikarya</taxon>
        <taxon>Ascomycota</taxon>
        <taxon>Pezizomycotina</taxon>
        <taxon>Sordariomycetes</taxon>
        <taxon>Sordariomycetidae</taxon>
        <taxon>Sordariales</taxon>
        <taxon>Diplogelasinosporaceae</taxon>
        <taxon>Diplogelasinospora</taxon>
    </lineage>
</organism>
<evidence type="ECO:0000256" key="4">
    <source>
        <dbReference type="SAM" id="SignalP"/>
    </source>
</evidence>
<dbReference type="AlphaFoldDB" id="A0AAN6N258"/>
<dbReference type="Pfam" id="PF07731">
    <property type="entry name" value="Cu-oxidase_2"/>
    <property type="match status" value="1"/>
</dbReference>
<evidence type="ECO:0000259" key="5">
    <source>
        <dbReference type="Pfam" id="PF07731"/>
    </source>
</evidence>
<dbReference type="PANTHER" id="PTHR48267:SF1">
    <property type="entry name" value="BILIRUBIN OXIDASE"/>
    <property type="match status" value="1"/>
</dbReference>
<feature type="compositionally biased region" description="Basic and acidic residues" evidence="3">
    <location>
        <begin position="614"/>
        <end position="632"/>
    </location>
</feature>
<feature type="chain" id="PRO_5042906704" evidence="4">
    <location>
        <begin position="20"/>
        <end position="681"/>
    </location>
</feature>
<dbReference type="PANTHER" id="PTHR48267">
    <property type="entry name" value="CUPREDOXIN SUPERFAMILY PROTEIN"/>
    <property type="match status" value="1"/>
</dbReference>
<keyword evidence="8" id="KW-1185">Reference proteome</keyword>
<dbReference type="InterPro" id="IPR011707">
    <property type="entry name" value="Cu-oxidase-like_N"/>
</dbReference>
<dbReference type="GO" id="GO:0016491">
    <property type="term" value="F:oxidoreductase activity"/>
    <property type="evidence" value="ECO:0007669"/>
    <property type="project" value="InterPro"/>
</dbReference>
<feature type="domain" description="Plastocyanin-like" evidence="6">
    <location>
        <begin position="69"/>
        <end position="170"/>
    </location>
</feature>
<dbReference type="Gene3D" id="2.60.40.420">
    <property type="entry name" value="Cupredoxins - blue copper proteins"/>
    <property type="match status" value="3"/>
</dbReference>
<gene>
    <name evidence="7" type="ORF">QBC46DRAFT_418056</name>
</gene>
<feature type="region of interest" description="Disordered" evidence="3">
    <location>
        <begin position="541"/>
        <end position="637"/>
    </location>
</feature>
<evidence type="ECO:0000256" key="1">
    <source>
        <dbReference type="ARBA" id="ARBA00010609"/>
    </source>
</evidence>